<organism evidence="2 3">
    <name type="scientific">Cudoniella acicularis</name>
    <dbReference type="NCBI Taxonomy" id="354080"/>
    <lineage>
        <taxon>Eukaryota</taxon>
        <taxon>Fungi</taxon>
        <taxon>Dikarya</taxon>
        <taxon>Ascomycota</taxon>
        <taxon>Pezizomycotina</taxon>
        <taxon>Leotiomycetes</taxon>
        <taxon>Helotiales</taxon>
        <taxon>Tricladiaceae</taxon>
        <taxon>Cudoniella</taxon>
    </lineage>
</organism>
<name>A0A8H4W239_9HELO</name>
<feature type="region of interest" description="Disordered" evidence="1">
    <location>
        <begin position="41"/>
        <end position="75"/>
    </location>
</feature>
<proteinExistence type="predicted"/>
<dbReference type="Proteomes" id="UP000566819">
    <property type="component" value="Unassembled WGS sequence"/>
</dbReference>
<dbReference type="EMBL" id="JAAMPI010000455">
    <property type="protein sequence ID" value="KAF4631333.1"/>
    <property type="molecule type" value="Genomic_DNA"/>
</dbReference>
<sequence length="119" mass="13791">MEIYNLIGRGLFRHDPPGPMVVQLFKKSFFGLRNLDLTLNPYDPQPAPQECDDDNNMSPTNIMPTMPPDPLKDPGYRHMCRERILECIDKRKRKSRLFKVPEITFMELSETGVPEDNAI</sequence>
<protein>
    <submittedName>
        <fullName evidence="2">Uncharacterized protein</fullName>
    </submittedName>
</protein>
<comment type="caution">
    <text evidence="2">The sequence shown here is derived from an EMBL/GenBank/DDBJ whole genome shotgun (WGS) entry which is preliminary data.</text>
</comment>
<dbReference type="AlphaFoldDB" id="A0A8H4W239"/>
<gene>
    <name evidence="2" type="ORF">G7Y89_g6807</name>
</gene>
<accession>A0A8H4W239</accession>
<evidence type="ECO:0000256" key="1">
    <source>
        <dbReference type="SAM" id="MobiDB-lite"/>
    </source>
</evidence>
<evidence type="ECO:0000313" key="2">
    <source>
        <dbReference type="EMBL" id="KAF4631333.1"/>
    </source>
</evidence>
<evidence type="ECO:0000313" key="3">
    <source>
        <dbReference type="Proteomes" id="UP000566819"/>
    </source>
</evidence>
<keyword evidence="3" id="KW-1185">Reference proteome</keyword>
<reference evidence="2 3" key="1">
    <citation type="submission" date="2020-03" db="EMBL/GenBank/DDBJ databases">
        <title>Draft Genome Sequence of Cudoniella acicularis.</title>
        <authorList>
            <person name="Buettner E."/>
            <person name="Kellner H."/>
        </authorList>
    </citation>
    <scope>NUCLEOTIDE SEQUENCE [LARGE SCALE GENOMIC DNA]</scope>
    <source>
        <strain evidence="2 3">DSM 108380</strain>
    </source>
</reference>